<feature type="region of interest" description="Disordered" evidence="6">
    <location>
        <begin position="280"/>
        <end position="454"/>
    </location>
</feature>
<organism evidence="8 9">
    <name type="scientific">Streptomyces syringium</name>
    <dbReference type="NCBI Taxonomy" id="76729"/>
    <lineage>
        <taxon>Bacteria</taxon>
        <taxon>Bacillati</taxon>
        <taxon>Actinomycetota</taxon>
        <taxon>Actinomycetes</taxon>
        <taxon>Kitasatosporales</taxon>
        <taxon>Streptomycetaceae</taxon>
        <taxon>Streptomyces</taxon>
    </lineage>
</organism>
<dbReference type="EMBL" id="JAGIOH010000001">
    <property type="protein sequence ID" value="MBP2403239.1"/>
    <property type="molecule type" value="Genomic_DNA"/>
</dbReference>
<feature type="chain" id="PRO_5046660238" description="Neocarzinostatin family protein" evidence="7">
    <location>
        <begin position="32"/>
        <end position="454"/>
    </location>
</feature>
<evidence type="ECO:0000313" key="9">
    <source>
        <dbReference type="Proteomes" id="UP001519291"/>
    </source>
</evidence>
<keyword evidence="7" id="KW-0732">Signal</keyword>
<name>A0ABS4Y384_9ACTN</name>
<dbReference type="Gene3D" id="2.60.40.230">
    <property type="entry name" value="Neocarzinostatin-like"/>
    <property type="match status" value="1"/>
</dbReference>
<sequence>MSRRPGRPGALAAALLAVAALVLLPAGRAAADGPTAAVDRAEAGKGGSVTVTGAGWRPGALLTLLICGQNMIGGTNDCANADGRAVTVGDDGRFSRKIPVAEPPKPCPCVVHVATVTGGRAAADAAFRVAGHPVEPLPRQTGRERLSVLGARLEGSSGLLTWFGAPPRRKLVVTVGNLGPTPARDPVFRVGTAHGVLAPAWEEQRWRGTVAAGAKARVALDVELAAGAHGDYAVSLEYGGKLLVEQPWDVPRPWGVTLFWTLLCVVVPATVFRAAMAAVAAAGRRRDETPTAAGTGRRHRAVRAPRGWIRPTSRPHPPDAERLATGPTSPAPGTGSAADAVAGRGAATGAEAALGPAQGPGSGARRDPASGGGASPVPAPGRSRGSGADPRPVVADDAGPGSGTGGGACPATAPGPGARPRRGPAAREGLPWFAGDTQPRVSAPSEDGPTKGTT</sequence>
<keyword evidence="5" id="KW-1015">Disulfide bond</keyword>
<evidence type="ECO:0000313" key="8">
    <source>
        <dbReference type="EMBL" id="MBP2403239.1"/>
    </source>
</evidence>
<evidence type="ECO:0000256" key="2">
    <source>
        <dbReference type="ARBA" id="ARBA00022529"/>
    </source>
</evidence>
<protein>
    <recommendedName>
        <fullName evidence="10">Neocarzinostatin family protein</fullName>
    </recommendedName>
</protein>
<evidence type="ECO:0000256" key="7">
    <source>
        <dbReference type="SAM" id="SignalP"/>
    </source>
</evidence>
<dbReference type="SUPFAM" id="SSF49319">
    <property type="entry name" value="Actinoxanthin-like"/>
    <property type="match status" value="1"/>
</dbReference>
<feature type="compositionally biased region" description="Low complexity" evidence="6">
    <location>
        <begin position="335"/>
        <end position="357"/>
    </location>
</feature>
<comment type="similarity">
    <text evidence="1">Belongs to the neocarzinostatin family.</text>
</comment>
<dbReference type="Pfam" id="PF00960">
    <property type="entry name" value="Neocarzinostat"/>
    <property type="match status" value="1"/>
</dbReference>
<accession>A0ABS4Y384</accession>
<proteinExistence type="inferred from homology"/>
<keyword evidence="3" id="KW-0044">Antibiotic</keyword>
<gene>
    <name evidence="8" type="ORF">JO379_002708</name>
</gene>
<keyword evidence="2" id="KW-0929">Antimicrobial</keyword>
<evidence type="ECO:0000256" key="5">
    <source>
        <dbReference type="ARBA" id="ARBA00023157"/>
    </source>
</evidence>
<comment type="caution">
    <text evidence="8">The sequence shown here is derived from an EMBL/GenBank/DDBJ whole genome shotgun (WGS) entry which is preliminary data.</text>
</comment>
<evidence type="ECO:0000256" key="3">
    <source>
        <dbReference type="ARBA" id="ARBA00023022"/>
    </source>
</evidence>
<evidence type="ECO:0000256" key="6">
    <source>
        <dbReference type="SAM" id="MobiDB-lite"/>
    </source>
</evidence>
<reference evidence="8 9" key="1">
    <citation type="submission" date="2021-03" db="EMBL/GenBank/DDBJ databases">
        <title>Sequencing the genomes of 1000 actinobacteria strains.</title>
        <authorList>
            <person name="Klenk H.-P."/>
        </authorList>
    </citation>
    <scope>NUCLEOTIDE SEQUENCE [LARGE SCALE GENOMIC DNA]</scope>
    <source>
        <strain evidence="8 9">DSM 41480</strain>
    </source>
</reference>
<keyword evidence="4" id="KW-0238">DNA-binding</keyword>
<evidence type="ECO:0000256" key="1">
    <source>
        <dbReference type="ARBA" id="ARBA00010648"/>
    </source>
</evidence>
<dbReference type="InterPro" id="IPR002186">
    <property type="entry name" value="Neocarzinostatin_fam"/>
</dbReference>
<feature type="signal peptide" evidence="7">
    <location>
        <begin position="1"/>
        <end position="31"/>
    </location>
</feature>
<dbReference type="InterPro" id="IPR027273">
    <property type="entry name" value="Neocarzinostatin-like"/>
</dbReference>
<dbReference type="Proteomes" id="UP001519291">
    <property type="component" value="Unassembled WGS sequence"/>
</dbReference>
<keyword evidence="9" id="KW-1185">Reference proteome</keyword>
<feature type="compositionally biased region" description="Low complexity" evidence="6">
    <location>
        <begin position="409"/>
        <end position="418"/>
    </location>
</feature>
<evidence type="ECO:0008006" key="10">
    <source>
        <dbReference type="Google" id="ProtNLM"/>
    </source>
</evidence>
<evidence type="ECO:0000256" key="4">
    <source>
        <dbReference type="ARBA" id="ARBA00023125"/>
    </source>
</evidence>